<feature type="domain" description="Helicase C-terminal" evidence="11">
    <location>
        <begin position="969"/>
        <end position="1126"/>
    </location>
</feature>
<dbReference type="InterPro" id="IPR011011">
    <property type="entry name" value="Znf_FYVE_PHD"/>
</dbReference>
<evidence type="ECO:0000256" key="1">
    <source>
        <dbReference type="ARBA" id="ARBA00022723"/>
    </source>
</evidence>
<dbReference type="CDD" id="cd18793">
    <property type="entry name" value="SF2_C_SNF"/>
    <property type="match status" value="1"/>
</dbReference>
<dbReference type="PROSITE" id="PS51192">
    <property type="entry name" value="HELICASE_ATP_BIND_1"/>
    <property type="match status" value="1"/>
</dbReference>
<evidence type="ECO:0000256" key="8">
    <source>
        <dbReference type="SAM" id="MobiDB-lite"/>
    </source>
</evidence>
<keyword evidence="5" id="KW-0862">Zinc</keyword>
<evidence type="ECO:0000259" key="11">
    <source>
        <dbReference type="PROSITE" id="PS51194"/>
    </source>
</evidence>
<dbReference type="Gene3D" id="3.40.50.300">
    <property type="entry name" value="P-loop containing nucleotide triphosphate hydrolases"/>
    <property type="match status" value="1"/>
</dbReference>
<dbReference type="AlphaFoldDB" id="A0A830H584"/>
<dbReference type="SMART" id="SM00249">
    <property type="entry name" value="PHD"/>
    <property type="match status" value="1"/>
</dbReference>
<dbReference type="SUPFAM" id="SSF52540">
    <property type="entry name" value="P-loop containing nucleoside triphosphate hydrolases"/>
    <property type="match status" value="2"/>
</dbReference>
<dbReference type="PROSITE" id="PS51194">
    <property type="entry name" value="HELICASE_CTER"/>
    <property type="match status" value="1"/>
</dbReference>
<proteinExistence type="predicted"/>
<dbReference type="Pfam" id="PF00271">
    <property type="entry name" value="Helicase_C"/>
    <property type="match status" value="1"/>
</dbReference>
<evidence type="ECO:0000256" key="5">
    <source>
        <dbReference type="ARBA" id="ARBA00022833"/>
    </source>
</evidence>
<dbReference type="GO" id="GO:0006289">
    <property type="term" value="P:nucleotide-excision repair"/>
    <property type="evidence" value="ECO:0007669"/>
    <property type="project" value="TreeGrafter"/>
</dbReference>
<evidence type="ECO:0000259" key="10">
    <source>
        <dbReference type="PROSITE" id="PS51192"/>
    </source>
</evidence>
<keyword evidence="3 7" id="KW-0863">Zinc-finger</keyword>
<dbReference type="PROSITE" id="PS01359">
    <property type="entry name" value="ZF_PHD_1"/>
    <property type="match status" value="1"/>
</dbReference>
<feature type="compositionally biased region" description="Acidic residues" evidence="8">
    <location>
        <begin position="389"/>
        <end position="399"/>
    </location>
</feature>
<dbReference type="GO" id="GO:0005634">
    <property type="term" value="C:nucleus"/>
    <property type="evidence" value="ECO:0007669"/>
    <property type="project" value="TreeGrafter"/>
</dbReference>
<dbReference type="InterPro" id="IPR019786">
    <property type="entry name" value="Zinc_finger_PHD-type_CS"/>
</dbReference>
<dbReference type="GO" id="GO:0008270">
    <property type="term" value="F:zinc ion binding"/>
    <property type="evidence" value="ECO:0007669"/>
    <property type="project" value="UniProtKB-KW"/>
</dbReference>
<dbReference type="InterPro" id="IPR000330">
    <property type="entry name" value="SNF2_N"/>
</dbReference>
<feature type="compositionally biased region" description="Gly residues" evidence="8">
    <location>
        <begin position="337"/>
        <end position="354"/>
    </location>
</feature>
<reference evidence="12" key="1">
    <citation type="submission" date="2020-10" db="EMBL/GenBank/DDBJ databases">
        <title>Unveiling of a novel bifunctional photoreceptor, Dualchrome1, isolated from a cosmopolitan green alga.</title>
        <authorList>
            <person name="Suzuki S."/>
            <person name="Kawachi M."/>
        </authorList>
    </citation>
    <scope>NUCLEOTIDE SEQUENCE</scope>
    <source>
        <strain evidence="12">NIES 2893</strain>
    </source>
</reference>
<dbReference type="InterPro" id="IPR001965">
    <property type="entry name" value="Znf_PHD"/>
</dbReference>
<keyword evidence="2" id="KW-0547">Nucleotide-binding</keyword>
<evidence type="ECO:0000256" key="2">
    <source>
        <dbReference type="ARBA" id="ARBA00022741"/>
    </source>
</evidence>
<dbReference type="InterPro" id="IPR013083">
    <property type="entry name" value="Znf_RING/FYVE/PHD"/>
</dbReference>
<dbReference type="InterPro" id="IPR038718">
    <property type="entry name" value="SNF2-like_sf"/>
</dbReference>
<dbReference type="InterPro" id="IPR050628">
    <property type="entry name" value="SNF2_RAD54_helicase_TF"/>
</dbReference>
<keyword evidence="6" id="KW-0067">ATP-binding</keyword>
<evidence type="ECO:0000256" key="4">
    <source>
        <dbReference type="ARBA" id="ARBA00022801"/>
    </source>
</evidence>
<evidence type="ECO:0000259" key="9">
    <source>
        <dbReference type="PROSITE" id="PS50016"/>
    </source>
</evidence>
<dbReference type="GO" id="GO:0005524">
    <property type="term" value="F:ATP binding"/>
    <property type="evidence" value="ECO:0007669"/>
    <property type="project" value="UniProtKB-KW"/>
</dbReference>
<comment type="caution">
    <text evidence="12">The sequence shown here is derived from an EMBL/GenBank/DDBJ whole genome shotgun (WGS) entry which is preliminary data.</text>
</comment>
<name>A0A830H584_9CHLO</name>
<organism evidence="12 13">
    <name type="scientific">Pycnococcus provasolii</name>
    <dbReference type="NCBI Taxonomy" id="41880"/>
    <lineage>
        <taxon>Eukaryota</taxon>
        <taxon>Viridiplantae</taxon>
        <taxon>Chlorophyta</taxon>
        <taxon>Pseudoscourfieldiophyceae</taxon>
        <taxon>Pseudoscourfieldiales</taxon>
        <taxon>Pycnococcaceae</taxon>
        <taxon>Pycnococcus</taxon>
    </lineage>
</organism>
<dbReference type="InterPro" id="IPR019787">
    <property type="entry name" value="Znf_PHD-finger"/>
</dbReference>
<dbReference type="SMART" id="SM00487">
    <property type="entry name" value="DEXDc"/>
    <property type="match status" value="1"/>
</dbReference>
<feature type="compositionally biased region" description="Acidic residues" evidence="8">
    <location>
        <begin position="442"/>
        <end position="478"/>
    </location>
</feature>
<feature type="compositionally biased region" description="Low complexity" evidence="8">
    <location>
        <begin position="95"/>
        <end position="111"/>
    </location>
</feature>
<sequence>MALLPFQKEFLHWALRQETEPDNNTLRGGILADEMGMGKTIQTLSLMVTNRPAQKDVKGKKKAAPVMVDAPPTGCVRDLLPHEIKTKAKKGSGGRNAAAAAAQANAKASASTGVPPPPPPPSRPALRKSADVDDDEFLENALCLVCGSGDDGENMLLCDGCTTGCYHTYCLSPKLDAIPKGDWFCPTCTGGSIGSPGKQIVTAQGLNAPSRIRKSKATLVICPVVAVIQWRGEIERYCRPGSLKVLLYHGPDRHANVTLDDLCDSADVVLTTYSTIELDYRTHCMPDKVPCAYCGKKYTAEKYKVHLSYFCGPYHKRTAKLAMRYRNPFGRGRPSDGPGGGGGGGGGSGGGGGKGKGKGKGGKANAKANAKAKGSSAKAKGKRKKADSDSEEEEEEDSDFEPKTKRAKKGAPPPPPPPRAAKGKKKAAAPPSKGKKMKKDDSDFDPSDDDGDDEWNSDLADDGDEDSESDGEPDMEEIEKEVKRAVALAAKEKRAKAASSASGKVKSTCSILHQVYWHRIVLDEAHAIKARQSNTSQAVFDLHAEFRWALSGTPLQNRVGELYSAIRYLRSDPFGYYFCKSCEKAHRECKSLWSMTDGKCNFCGCTKESHWCWWNRHIANPIKYNGFAGKGHTAMMTLKNTVLNTCLLRRTKEQCADDLALPPRTVLLRVDKMDAREEDFYEALYTQSQSKFDAFVKSGTMLHNYAHIFDLLMRLRQSVNHPYLVVHSSSAQATAQRHRLQKWAEQATAPGGGGDMGADALAMQEELEEAEAMSDGDSPSPSKPRAATECAACGGDAPTLDLVRVDCCNVAMCMNCAIAAADASDAGAAICPCCGMALEANLTETFHPCPRDVSTPVGTTVRRGGGGSRSKLPVVSEVAPAFGREGAKLKAAVSDDEEAEEEAAALNGDAMDHDGAKALQAKSRLPRTGGGVGAVRGAGFDMTNFPVKKHSILAKVNLRQFQTSTKLEALREEIAKMKARDSSAKAIIFSQFTNFLDLIRFRLQSTNVRCLKLDGSMSLAHRDAAIEEFTHSPDVDVFLMSLKAGGVALNLTAASHVFLMDPWWNPAVEQQACDRIHRLGQYKPITVVRFITQGTVEERIVKLQEKKTLIFEGTVGGDSEALGKLTEDDLRFLFS</sequence>
<dbReference type="Gene3D" id="3.40.50.10810">
    <property type="entry name" value="Tandem AAA-ATPase domain"/>
    <property type="match status" value="3"/>
</dbReference>
<evidence type="ECO:0000313" key="12">
    <source>
        <dbReference type="EMBL" id="GHP02336.1"/>
    </source>
</evidence>
<dbReference type="InterPro" id="IPR014001">
    <property type="entry name" value="Helicase_ATP-bd"/>
</dbReference>
<accession>A0A830H584</accession>
<evidence type="ECO:0000256" key="3">
    <source>
        <dbReference type="ARBA" id="ARBA00022771"/>
    </source>
</evidence>
<keyword evidence="4" id="KW-0378">Hydrolase</keyword>
<feature type="compositionally biased region" description="Low complexity" evidence="8">
    <location>
        <begin position="363"/>
        <end position="378"/>
    </location>
</feature>
<feature type="compositionally biased region" description="Pro residues" evidence="8">
    <location>
        <begin position="114"/>
        <end position="123"/>
    </location>
</feature>
<evidence type="ECO:0000256" key="7">
    <source>
        <dbReference type="PROSITE-ProRule" id="PRU00146"/>
    </source>
</evidence>
<dbReference type="InterPro" id="IPR049730">
    <property type="entry name" value="SNF2/RAD54-like_C"/>
</dbReference>
<protein>
    <submittedName>
        <fullName evidence="12">Uncharacterized protein</fullName>
    </submittedName>
</protein>
<evidence type="ECO:0000256" key="6">
    <source>
        <dbReference type="ARBA" id="ARBA00022840"/>
    </source>
</evidence>
<feature type="region of interest" description="Disordered" evidence="8">
    <location>
        <begin position="767"/>
        <end position="788"/>
    </location>
</feature>
<dbReference type="PANTHER" id="PTHR45626">
    <property type="entry name" value="TRANSCRIPTION TERMINATION FACTOR 2-RELATED"/>
    <property type="match status" value="1"/>
</dbReference>
<dbReference type="SMART" id="SM00490">
    <property type="entry name" value="HELICc"/>
    <property type="match status" value="1"/>
</dbReference>
<feature type="domain" description="Helicase ATP-binding" evidence="10">
    <location>
        <begin position="475"/>
        <end position="572"/>
    </location>
</feature>
<dbReference type="Proteomes" id="UP000660262">
    <property type="component" value="Unassembled WGS sequence"/>
</dbReference>
<dbReference type="Pfam" id="PF00628">
    <property type="entry name" value="PHD"/>
    <property type="match status" value="1"/>
</dbReference>
<dbReference type="SUPFAM" id="SSF57903">
    <property type="entry name" value="FYVE/PHD zinc finger"/>
    <property type="match status" value="1"/>
</dbReference>
<dbReference type="GO" id="GO:0008094">
    <property type="term" value="F:ATP-dependent activity, acting on DNA"/>
    <property type="evidence" value="ECO:0007669"/>
    <property type="project" value="TreeGrafter"/>
</dbReference>
<dbReference type="OrthoDB" id="448448at2759"/>
<dbReference type="GO" id="GO:0016787">
    <property type="term" value="F:hydrolase activity"/>
    <property type="evidence" value="ECO:0007669"/>
    <property type="project" value="UniProtKB-KW"/>
</dbReference>
<dbReference type="PANTHER" id="PTHR45626:SF12">
    <property type="entry name" value="DNA REPAIR PROTEIN RAD16"/>
    <property type="match status" value="1"/>
</dbReference>
<dbReference type="EMBL" id="BNJQ01000003">
    <property type="protein sequence ID" value="GHP02336.1"/>
    <property type="molecule type" value="Genomic_DNA"/>
</dbReference>
<dbReference type="InterPro" id="IPR001650">
    <property type="entry name" value="Helicase_C-like"/>
</dbReference>
<gene>
    <name evidence="12" type="ORF">PPROV_000109300</name>
</gene>
<dbReference type="Gene3D" id="3.30.40.10">
    <property type="entry name" value="Zinc/RING finger domain, C3HC4 (zinc finger)"/>
    <property type="match status" value="1"/>
</dbReference>
<feature type="domain" description="PHD-type" evidence="9">
    <location>
        <begin position="140"/>
        <end position="191"/>
    </location>
</feature>
<dbReference type="Pfam" id="PF00176">
    <property type="entry name" value="SNF2-rel_dom"/>
    <property type="match status" value="2"/>
</dbReference>
<keyword evidence="13" id="KW-1185">Reference proteome</keyword>
<feature type="region of interest" description="Disordered" evidence="8">
    <location>
        <begin position="327"/>
        <end position="478"/>
    </location>
</feature>
<feature type="compositionally biased region" description="Basic residues" evidence="8">
    <location>
        <begin position="421"/>
        <end position="437"/>
    </location>
</feature>
<evidence type="ECO:0000313" key="13">
    <source>
        <dbReference type="Proteomes" id="UP000660262"/>
    </source>
</evidence>
<feature type="region of interest" description="Disordered" evidence="8">
    <location>
        <begin position="88"/>
        <end position="130"/>
    </location>
</feature>
<keyword evidence="1" id="KW-0479">Metal-binding</keyword>
<dbReference type="CDD" id="cd15545">
    <property type="entry name" value="PHD_BAZ2A_like"/>
    <property type="match status" value="1"/>
</dbReference>
<dbReference type="PROSITE" id="PS50016">
    <property type="entry name" value="ZF_PHD_2"/>
    <property type="match status" value="1"/>
</dbReference>
<dbReference type="InterPro" id="IPR027417">
    <property type="entry name" value="P-loop_NTPase"/>
</dbReference>